<sequence length="417" mass="43626">MVTPTPAAQLPRTEAGPPIDAIELARLNGYAAFVLNALKEQLGDAAGYDVKSLSILSKNVSDKRLGYDGETAGKIATLYGAFLGQTLITCFPKAAPAWIRANGGVGIAMRSPSGAVSLVFPVASLTSHIEQGEQFSLLRCFSAVAASLAGPSQQRAEPEPAARIAPDVKPLPATPVDADALAAPVSAPVAAPLPKPVAAPIPEPVAAPITSPVEAQAAVSAKSARPAFMRQALAPTPAFDLGPDDKGNPLILHLPEACCNCSHRTYTVAKETPLKLGGGQGIEVDFAYCGRCAFTAGKLPLRLAVHAALLGVAYAGLIIATLWSGRLLALAVLAPPLIAAAVYFSLHRARGRMTSNYQPVRLAGLERGSLGIRKLVLRFSNKEYAAEFGSLNENRVSDGTIEITHARMIRLHNRPYG</sequence>
<evidence type="ECO:0000256" key="1">
    <source>
        <dbReference type="SAM" id="Phobius"/>
    </source>
</evidence>
<name>A0A2U2I486_9BURK</name>
<keyword evidence="3" id="KW-1185">Reference proteome</keyword>
<feature type="transmembrane region" description="Helical" evidence="1">
    <location>
        <begin position="303"/>
        <end position="322"/>
    </location>
</feature>
<feature type="transmembrane region" description="Helical" evidence="1">
    <location>
        <begin position="328"/>
        <end position="346"/>
    </location>
</feature>
<dbReference type="Proteomes" id="UP000241421">
    <property type="component" value="Unassembled WGS sequence"/>
</dbReference>
<evidence type="ECO:0000313" key="3">
    <source>
        <dbReference type="Proteomes" id="UP000241421"/>
    </source>
</evidence>
<protein>
    <submittedName>
        <fullName evidence="2">Uncharacterized protein</fullName>
    </submittedName>
</protein>
<keyword evidence="1" id="KW-0812">Transmembrane</keyword>
<gene>
    <name evidence="2" type="ORF">C7C56_006020</name>
</gene>
<dbReference type="AlphaFoldDB" id="A0A2U2I486"/>
<comment type="caution">
    <text evidence="2">The sequence shown here is derived from an EMBL/GenBank/DDBJ whole genome shotgun (WGS) entry which is preliminary data.</text>
</comment>
<organism evidence="2 3">
    <name type="scientific">Massilia glaciei</name>
    <dbReference type="NCBI Taxonomy" id="1524097"/>
    <lineage>
        <taxon>Bacteria</taxon>
        <taxon>Pseudomonadati</taxon>
        <taxon>Pseudomonadota</taxon>
        <taxon>Betaproteobacteria</taxon>
        <taxon>Burkholderiales</taxon>
        <taxon>Oxalobacteraceae</taxon>
        <taxon>Telluria group</taxon>
        <taxon>Massilia</taxon>
    </lineage>
</organism>
<accession>A0A2U2I486</accession>
<keyword evidence="1" id="KW-1133">Transmembrane helix</keyword>
<dbReference type="EMBL" id="PXWF02000078">
    <property type="protein sequence ID" value="PWF54628.1"/>
    <property type="molecule type" value="Genomic_DNA"/>
</dbReference>
<proteinExistence type="predicted"/>
<reference evidence="2 3" key="1">
    <citation type="submission" date="2018-04" db="EMBL/GenBank/DDBJ databases">
        <title>Massilia violaceinigra sp. nov., a novel purple-pigmented bacterium isolated from Tianshan glacier, Xinjiang, China.</title>
        <authorList>
            <person name="Wang H."/>
        </authorList>
    </citation>
    <scope>NUCLEOTIDE SEQUENCE [LARGE SCALE GENOMIC DNA]</scope>
    <source>
        <strain evidence="2 3">B448-2</strain>
    </source>
</reference>
<keyword evidence="1" id="KW-0472">Membrane</keyword>
<evidence type="ECO:0000313" key="2">
    <source>
        <dbReference type="EMBL" id="PWF54628.1"/>
    </source>
</evidence>